<dbReference type="AlphaFoldDB" id="A0A4P9YRC2"/>
<keyword evidence="5 7" id="KW-0496">Mitochondrion</keyword>
<dbReference type="PANTHER" id="PTHR12049">
    <property type="entry name" value="PROTEIN ARGININE METHYLTRANSFERASE NDUFAF7, MITOCHONDRIAL"/>
    <property type="match status" value="1"/>
</dbReference>
<keyword evidence="3 7" id="KW-0489">Methyltransferase</keyword>
<dbReference type="SUPFAM" id="SSF53335">
    <property type="entry name" value="S-adenosyl-L-methionine-dependent methyltransferases"/>
    <property type="match status" value="1"/>
</dbReference>
<keyword evidence="9" id="KW-1185">Reference proteome</keyword>
<name>A0A4P9YRC2_9FUNG</name>
<dbReference type="GO" id="GO:0005739">
    <property type="term" value="C:mitochondrion"/>
    <property type="evidence" value="ECO:0007669"/>
    <property type="project" value="UniProtKB-SubCell"/>
</dbReference>
<dbReference type="Gene3D" id="3.40.50.12710">
    <property type="match status" value="1"/>
</dbReference>
<dbReference type="PANTHER" id="PTHR12049:SF7">
    <property type="entry name" value="PROTEIN ARGININE METHYLTRANSFERASE NDUFAF7, MITOCHONDRIAL"/>
    <property type="match status" value="1"/>
</dbReference>
<comment type="subcellular location">
    <subcellularLocation>
        <location evidence="1 7">Mitochondrion</location>
    </subcellularLocation>
</comment>
<dbReference type="InterPro" id="IPR003788">
    <property type="entry name" value="NDUFAF7"/>
</dbReference>
<accession>A0A4P9YRC2</accession>
<comment type="function">
    <text evidence="7">Arginine methyltransferase involved in the assembly or stability of mitochondrial NADH:ubiquinone oxidoreductase complex (complex I).</text>
</comment>
<comment type="similarity">
    <text evidence="2 7">Belongs to the NDUFAF7 family.</text>
</comment>
<sequence>MASRGMTVNSTADQKERITPLARQLQAQIKAIGPLSVAQFMRQALTHPHYGYYMNRDVFGKQGDFITSPEVSQMFGEVG</sequence>
<dbReference type="OrthoDB" id="438553at2759"/>
<reference evidence="9" key="1">
    <citation type="journal article" date="2018" name="Nat. Microbiol.">
        <title>Leveraging single-cell genomics to expand the fungal tree of life.</title>
        <authorList>
            <person name="Ahrendt S.R."/>
            <person name="Quandt C.A."/>
            <person name="Ciobanu D."/>
            <person name="Clum A."/>
            <person name="Salamov A."/>
            <person name="Andreopoulos B."/>
            <person name="Cheng J.F."/>
            <person name="Woyke T."/>
            <person name="Pelin A."/>
            <person name="Henrissat B."/>
            <person name="Reynolds N.K."/>
            <person name="Benny G.L."/>
            <person name="Smith M.E."/>
            <person name="James T.Y."/>
            <person name="Grigoriev I.V."/>
        </authorList>
    </citation>
    <scope>NUCLEOTIDE SEQUENCE [LARGE SCALE GENOMIC DNA]</scope>
    <source>
        <strain evidence="9">Benny S71-1</strain>
    </source>
</reference>
<evidence type="ECO:0000256" key="2">
    <source>
        <dbReference type="ARBA" id="ARBA00005891"/>
    </source>
</evidence>
<organism evidence="8 9">
    <name type="scientific">Syncephalis pseudoplumigaleata</name>
    <dbReference type="NCBI Taxonomy" id="1712513"/>
    <lineage>
        <taxon>Eukaryota</taxon>
        <taxon>Fungi</taxon>
        <taxon>Fungi incertae sedis</taxon>
        <taxon>Zoopagomycota</taxon>
        <taxon>Zoopagomycotina</taxon>
        <taxon>Zoopagomycetes</taxon>
        <taxon>Zoopagales</taxon>
        <taxon>Piptocephalidaceae</taxon>
        <taxon>Syncephalis</taxon>
    </lineage>
</organism>
<dbReference type="EC" id="2.1.1.320" evidence="7"/>
<dbReference type="InterPro" id="IPR029063">
    <property type="entry name" value="SAM-dependent_MTases_sf"/>
</dbReference>
<comment type="catalytic activity">
    <reaction evidence="6 7">
        <text>L-arginyl-[protein] + 2 S-adenosyl-L-methionine = N(omega),N(omega)'-dimethyl-L-arginyl-[protein] + 2 S-adenosyl-L-homocysteine + 2 H(+)</text>
        <dbReference type="Rhea" id="RHEA:48108"/>
        <dbReference type="Rhea" id="RHEA-COMP:10532"/>
        <dbReference type="Rhea" id="RHEA-COMP:11992"/>
        <dbReference type="ChEBI" id="CHEBI:15378"/>
        <dbReference type="ChEBI" id="CHEBI:29965"/>
        <dbReference type="ChEBI" id="CHEBI:57856"/>
        <dbReference type="ChEBI" id="CHEBI:59789"/>
        <dbReference type="ChEBI" id="CHEBI:88221"/>
        <dbReference type="EC" id="2.1.1.320"/>
    </reaction>
</comment>
<keyword evidence="4 7" id="KW-0808">Transferase</keyword>
<evidence type="ECO:0000256" key="1">
    <source>
        <dbReference type="ARBA" id="ARBA00004173"/>
    </source>
</evidence>
<dbReference type="GO" id="GO:0032259">
    <property type="term" value="P:methylation"/>
    <property type="evidence" value="ECO:0007669"/>
    <property type="project" value="UniProtKB-KW"/>
</dbReference>
<evidence type="ECO:0000256" key="5">
    <source>
        <dbReference type="ARBA" id="ARBA00023128"/>
    </source>
</evidence>
<evidence type="ECO:0000313" key="9">
    <source>
        <dbReference type="Proteomes" id="UP000278143"/>
    </source>
</evidence>
<gene>
    <name evidence="8" type="ORF">SYNPS1DRAFT_26101</name>
</gene>
<evidence type="ECO:0000256" key="6">
    <source>
        <dbReference type="ARBA" id="ARBA00048612"/>
    </source>
</evidence>
<evidence type="ECO:0000256" key="7">
    <source>
        <dbReference type="RuleBase" id="RU364114"/>
    </source>
</evidence>
<dbReference type="GO" id="GO:0035243">
    <property type="term" value="F:protein-arginine omega-N symmetric methyltransferase activity"/>
    <property type="evidence" value="ECO:0007669"/>
    <property type="project" value="UniProtKB-EC"/>
</dbReference>
<dbReference type="InterPro" id="IPR038375">
    <property type="entry name" value="NDUFAF7_sf"/>
</dbReference>
<dbReference type="GO" id="GO:0032981">
    <property type="term" value="P:mitochondrial respiratory chain complex I assembly"/>
    <property type="evidence" value="ECO:0007669"/>
    <property type="project" value="TreeGrafter"/>
</dbReference>
<evidence type="ECO:0000313" key="8">
    <source>
        <dbReference type="EMBL" id="RKP22235.1"/>
    </source>
</evidence>
<dbReference type="Proteomes" id="UP000278143">
    <property type="component" value="Unassembled WGS sequence"/>
</dbReference>
<dbReference type="EMBL" id="KZ992368">
    <property type="protein sequence ID" value="RKP22235.1"/>
    <property type="molecule type" value="Genomic_DNA"/>
</dbReference>
<evidence type="ECO:0000256" key="4">
    <source>
        <dbReference type="ARBA" id="ARBA00022679"/>
    </source>
</evidence>
<evidence type="ECO:0000256" key="3">
    <source>
        <dbReference type="ARBA" id="ARBA00022603"/>
    </source>
</evidence>
<protein>
    <recommendedName>
        <fullName evidence="7">Protein arginine methyltransferase NDUFAF7</fullName>
        <ecNumber evidence="7">2.1.1.320</ecNumber>
    </recommendedName>
</protein>
<proteinExistence type="inferred from homology"/>